<sequence>MEMPSDPLVNHRDIVDLSRLLSENPSTDSLGIVSSPAWISVLIELMVEMCVKQVYSFLWPRDTSGGGCCEDTPWTDLSTGLGHPTVICMFGVVFDCFLCNLARSVFLVCRNSFYTDAFSRNGF</sequence>
<dbReference type="AlphaFoldDB" id="A0A8S9KD62"/>
<name>A0A8S9KD62_BRACR</name>
<accession>A0A8S9KD62</accession>
<gene>
    <name evidence="1" type="ORF">F2Q70_00043847</name>
</gene>
<protein>
    <submittedName>
        <fullName evidence="1">Uncharacterized protein</fullName>
    </submittedName>
</protein>
<dbReference type="EMBL" id="QGKY02000164">
    <property type="protein sequence ID" value="KAF2593080.1"/>
    <property type="molecule type" value="Genomic_DNA"/>
</dbReference>
<organism evidence="1">
    <name type="scientific">Brassica cretica</name>
    <name type="common">Mustard</name>
    <dbReference type="NCBI Taxonomy" id="69181"/>
    <lineage>
        <taxon>Eukaryota</taxon>
        <taxon>Viridiplantae</taxon>
        <taxon>Streptophyta</taxon>
        <taxon>Embryophyta</taxon>
        <taxon>Tracheophyta</taxon>
        <taxon>Spermatophyta</taxon>
        <taxon>Magnoliopsida</taxon>
        <taxon>eudicotyledons</taxon>
        <taxon>Gunneridae</taxon>
        <taxon>Pentapetalae</taxon>
        <taxon>rosids</taxon>
        <taxon>malvids</taxon>
        <taxon>Brassicales</taxon>
        <taxon>Brassicaceae</taxon>
        <taxon>Brassiceae</taxon>
        <taxon>Brassica</taxon>
    </lineage>
</organism>
<proteinExistence type="predicted"/>
<evidence type="ECO:0000313" key="1">
    <source>
        <dbReference type="EMBL" id="KAF2593080.1"/>
    </source>
</evidence>
<comment type="caution">
    <text evidence="1">The sequence shown here is derived from an EMBL/GenBank/DDBJ whole genome shotgun (WGS) entry which is preliminary data.</text>
</comment>
<reference evidence="1" key="1">
    <citation type="submission" date="2019-12" db="EMBL/GenBank/DDBJ databases">
        <title>Genome sequencing and annotation of Brassica cretica.</title>
        <authorList>
            <person name="Studholme D.J."/>
            <person name="Sarris P.F."/>
        </authorList>
    </citation>
    <scope>NUCLEOTIDE SEQUENCE</scope>
    <source>
        <strain evidence="1">PFS-102/07</strain>
        <tissue evidence="1">Leaf</tissue>
    </source>
</reference>